<dbReference type="PROSITE" id="PS51781">
    <property type="entry name" value="SH3B"/>
    <property type="match status" value="1"/>
</dbReference>
<dbReference type="NCBIfam" id="TIGR04211">
    <property type="entry name" value="SH3_and_anchor"/>
    <property type="match status" value="1"/>
</dbReference>
<sequence length="206" mass="23315">MRKLPLLLTALLSLSFSLTTHAEEKRYVSDELSTYTHAGPGNQYRIAGTLNAGDAVTLISINRESNYAQVKDDKGRLVWLPVNQLSHKPSLRTHLPELEQEVKTLTDKLANIDNNWNQRTADMQLKVANSSNILAELKKENEKLKNKLTVAEKKLDAANLQLDDKQRNIILQWFMYGGGVAGAGLIFGLLLPHMLPRRKRNDRWMS</sequence>
<comment type="caution">
    <text evidence="10">The sequence shown here is derived from an EMBL/GenBank/DDBJ whole genome shotgun (WGS) entry which is preliminary data.</text>
</comment>
<evidence type="ECO:0000313" key="10">
    <source>
        <dbReference type="EMBL" id="EYU15431.1"/>
    </source>
</evidence>
<gene>
    <name evidence="10" type="ORF">BA1DRAFT_01983</name>
</gene>
<proteinExistence type="predicted"/>
<evidence type="ECO:0000256" key="1">
    <source>
        <dbReference type="ARBA" id="ARBA00004167"/>
    </source>
</evidence>
<evidence type="ECO:0000256" key="4">
    <source>
        <dbReference type="ARBA" id="ARBA00022989"/>
    </source>
</evidence>
<keyword evidence="2 7" id="KW-0812">Transmembrane</keyword>
<dbReference type="Proteomes" id="UP000023464">
    <property type="component" value="Unassembled WGS sequence"/>
</dbReference>
<dbReference type="RefSeq" id="WP_036778313.1">
    <property type="nucleotide sequence ID" value="NZ_CAWLTM010000090.1"/>
</dbReference>
<evidence type="ECO:0000256" key="3">
    <source>
        <dbReference type="ARBA" id="ARBA00022729"/>
    </source>
</evidence>
<evidence type="ECO:0000256" key="6">
    <source>
        <dbReference type="SAM" id="Coils"/>
    </source>
</evidence>
<dbReference type="GO" id="GO:0016020">
    <property type="term" value="C:membrane"/>
    <property type="evidence" value="ECO:0007669"/>
    <property type="project" value="UniProtKB-SubCell"/>
</dbReference>
<feature type="signal peptide" evidence="8">
    <location>
        <begin position="1"/>
        <end position="22"/>
    </location>
</feature>
<organism evidence="10 11">
    <name type="scientific">Photorhabdus aegyptia</name>
    <dbReference type="NCBI Taxonomy" id="2805098"/>
    <lineage>
        <taxon>Bacteria</taxon>
        <taxon>Pseudomonadati</taxon>
        <taxon>Pseudomonadota</taxon>
        <taxon>Gammaproteobacteria</taxon>
        <taxon>Enterobacterales</taxon>
        <taxon>Morganellaceae</taxon>
        <taxon>Photorhabdus</taxon>
    </lineage>
</organism>
<feature type="coiled-coil region" evidence="6">
    <location>
        <begin position="95"/>
        <end position="168"/>
    </location>
</feature>
<dbReference type="SMART" id="SM00287">
    <property type="entry name" value="SH3b"/>
    <property type="match status" value="1"/>
</dbReference>
<dbReference type="EMBL" id="JFGV01000025">
    <property type="protein sequence ID" value="EYU15431.1"/>
    <property type="molecule type" value="Genomic_DNA"/>
</dbReference>
<reference evidence="10 11" key="1">
    <citation type="submission" date="2014-03" db="EMBL/GenBank/DDBJ databases">
        <title>Draft Genome of Photorhabdus luminescens BA1, an Egyptian Isolate.</title>
        <authorList>
            <person name="Ghazal S."/>
            <person name="Hurst S.G.IV."/>
            <person name="Morris K."/>
            <person name="Thomas K."/>
            <person name="Tisa L.S."/>
        </authorList>
    </citation>
    <scope>NUCLEOTIDE SEQUENCE [LARGE SCALE GENOMIC DNA]</scope>
    <source>
        <strain evidence="10 11">BA1</strain>
    </source>
</reference>
<dbReference type="PIRSF" id="PIRSF006158">
    <property type="entry name" value="UCP006158_SH3"/>
    <property type="match status" value="1"/>
</dbReference>
<keyword evidence="5 7" id="KW-0472">Membrane</keyword>
<feature type="transmembrane region" description="Helical" evidence="7">
    <location>
        <begin position="173"/>
        <end position="195"/>
    </location>
</feature>
<keyword evidence="3 8" id="KW-0732">Signal</keyword>
<keyword evidence="6" id="KW-0175">Coiled coil</keyword>
<accession>A0A022PII2</accession>
<keyword evidence="11" id="KW-1185">Reference proteome</keyword>
<comment type="subcellular location">
    <subcellularLocation>
        <location evidence="1">Membrane</location>
        <topology evidence="1">Single-pass membrane protein</topology>
    </subcellularLocation>
</comment>
<feature type="chain" id="PRO_5001506467" evidence="8">
    <location>
        <begin position="23"/>
        <end position="206"/>
    </location>
</feature>
<evidence type="ECO:0000313" key="11">
    <source>
        <dbReference type="Proteomes" id="UP000023464"/>
    </source>
</evidence>
<dbReference type="InterPro" id="IPR003646">
    <property type="entry name" value="SH3-like_bac-type"/>
</dbReference>
<name>A0A022PII2_9GAMM</name>
<evidence type="ECO:0000259" key="9">
    <source>
        <dbReference type="PROSITE" id="PS51781"/>
    </source>
</evidence>
<feature type="domain" description="SH3b" evidence="9">
    <location>
        <begin position="23"/>
        <end position="89"/>
    </location>
</feature>
<keyword evidence="4 7" id="KW-1133">Transmembrane helix</keyword>
<evidence type="ECO:0000256" key="8">
    <source>
        <dbReference type="SAM" id="SignalP"/>
    </source>
</evidence>
<dbReference type="PATRIC" id="fig|1393736.3.peg.2013"/>
<evidence type="ECO:0000256" key="5">
    <source>
        <dbReference type="ARBA" id="ARBA00023136"/>
    </source>
</evidence>
<evidence type="ECO:0000256" key="2">
    <source>
        <dbReference type="ARBA" id="ARBA00022692"/>
    </source>
</evidence>
<protein>
    <submittedName>
        <fullName evidence="10">SH3 domain protein</fullName>
    </submittedName>
</protein>
<dbReference type="Gene3D" id="1.20.1170.10">
    <property type="match status" value="1"/>
</dbReference>
<evidence type="ECO:0000256" key="7">
    <source>
        <dbReference type="SAM" id="Phobius"/>
    </source>
</evidence>
<dbReference type="InterPro" id="IPR016476">
    <property type="entry name" value="SH3_dom_pro"/>
</dbReference>
<dbReference type="AlphaFoldDB" id="A0A022PII2"/>